<dbReference type="Pfam" id="PF13083">
    <property type="entry name" value="KH_KhpA-B"/>
    <property type="match status" value="1"/>
</dbReference>
<evidence type="ECO:0000256" key="2">
    <source>
        <dbReference type="ARBA" id="ARBA00022884"/>
    </source>
</evidence>
<keyword evidence="1" id="KW-0963">Cytoplasm</keyword>
<dbReference type="AlphaFoldDB" id="A0A1F8BK80"/>
<dbReference type="PANTHER" id="PTHR34654">
    <property type="entry name" value="UPF0109 PROTEIN SCO5592"/>
    <property type="match status" value="1"/>
</dbReference>
<proteinExistence type="predicted"/>
<reference evidence="4 5" key="1">
    <citation type="journal article" date="2016" name="Nat. Commun.">
        <title>Thousands of microbial genomes shed light on interconnected biogeochemical processes in an aquifer system.</title>
        <authorList>
            <person name="Anantharaman K."/>
            <person name="Brown C.T."/>
            <person name="Hug L.A."/>
            <person name="Sharon I."/>
            <person name="Castelle C.J."/>
            <person name="Probst A.J."/>
            <person name="Thomas B.C."/>
            <person name="Singh A."/>
            <person name="Wilkins M.J."/>
            <person name="Karaoz U."/>
            <person name="Brodie E.L."/>
            <person name="Williams K.H."/>
            <person name="Hubbard S.S."/>
            <person name="Banfield J.F."/>
        </authorList>
    </citation>
    <scope>NUCLEOTIDE SEQUENCE [LARGE SCALE GENOMIC DNA]</scope>
</reference>
<protein>
    <submittedName>
        <fullName evidence="4">Uncharacterized protein</fullName>
    </submittedName>
</protein>
<evidence type="ECO:0000313" key="4">
    <source>
        <dbReference type="EMBL" id="OGM64466.1"/>
    </source>
</evidence>
<dbReference type="InterPro" id="IPR009019">
    <property type="entry name" value="KH_sf_prok-type"/>
</dbReference>
<keyword evidence="2 3" id="KW-0694">RNA-binding</keyword>
<evidence type="ECO:0000313" key="5">
    <source>
        <dbReference type="Proteomes" id="UP000177082"/>
    </source>
</evidence>
<dbReference type="Proteomes" id="UP000177082">
    <property type="component" value="Unassembled WGS sequence"/>
</dbReference>
<organism evidence="4 5">
    <name type="scientific">Candidatus Woesebacteria bacterium RIFCSPLOWO2_01_FULL_39_21</name>
    <dbReference type="NCBI Taxonomy" id="1802519"/>
    <lineage>
        <taxon>Bacteria</taxon>
        <taxon>Candidatus Woeseibacteriota</taxon>
    </lineage>
</organism>
<dbReference type="STRING" id="1802519.A2961_04380"/>
<dbReference type="PANTHER" id="PTHR34654:SF1">
    <property type="entry name" value="RNA-BINDING PROTEIN KHPA"/>
    <property type="match status" value="1"/>
</dbReference>
<evidence type="ECO:0000256" key="3">
    <source>
        <dbReference type="PROSITE-ProRule" id="PRU00117"/>
    </source>
</evidence>
<dbReference type="SUPFAM" id="SSF54814">
    <property type="entry name" value="Prokaryotic type KH domain (KH-domain type II)"/>
    <property type="match status" value="1"/>
</dbReference>
<dbReference type="PROSITE" id="PS50084">
    <property type="entry name" value="KH_TYPE_1"/>
    <property type="match status" value="1"/>
</dbReference>
<dbReference type="InterPro" id="IPR015946">
    <property type="entry name" value="KH_dom-like_a/b"/>
</dbReference>
<sequence length="76" mass="8563">MKDLLTYIVEGITSSKDFSIDETTEESKYIYTIRIDPKLFGIIIGKEGKTIKAIRNLAKARAIIENKSVSVEVDKL</sequence>
<dbReference type="GO" id="GO:0003723">
    <property type="term" value="F:RNA binding"/>
    <property type="evidence" value="ECO:0007669"/>
    <property type="project" value="UniProtKB-UniRule"/>
</dbReference>
<dbReference type="InterPro" id="IPR020627">
    <property type="entry name" value="KhpA"/>
</dbReference>
<dbReference type="Gene3D" id="3.30.300.20">
    <property type="match status" value="1"/>
</dbReference>
<name>A0A1F8BK80_9BACT</name>
<accession>A0A1F8BK80</accession>
<evidence type="ECO:0000256" key="1">
    <source>
        <dbReference type="ARBA" id="ARBA00022490"/>
    </source>
</evidence>
<comment type="caution">
    <text evidence="4">The sequence shown here is derived from an EMBL/GenBank/DDBJ whole genome shotgun (WGS) entry which is preliminary data.</text>
</comment>
<gene>
    <name evidence="4" type="ORF">A2961_04380</name>
</gene>
<dbReference type="EMBL" id="MGHF01000006">
    <property type="protein sequence ID" value="OGM64466.1"/>
    <property type="molecule type" value="Genomic_DNA"/>
</dbReference>